<reference evidence="2" key="1">
    <citation type="submission" date="2016-10" db="EMBL/GenBank/DDBJ databases">
        <authorList>
            <person name="de Groot N.N."/>
        </authorList>
    </citation>
    <scope>NUCLEOTIDE SEQUENCE</scope>
</reference>
<sequence>MDKKLKFLVLITIIVLGTVWFLSVEKDKFRKEELSHIGQKLKADTMRDCLHKSGYRTAEEADPETLKTCRLLADAKWQEAKILNESH</sequence>
<organism evidence="2">
    <name type="scientific">hydrothermal vent metagenome</name>
    <dbReference type="NCBI Taxonomy" id="652676"/>
    <lineage>
        <taxon>unclassified sequences</taxon>
        <taxon>metagenomes</taxon>
        <taxon>ecological metagenomes</taxon>
    </lineage>
</organism>
<evidence type="ECO:0000313" key="2">
    <source>
        <dbReference type="EMBL" id="SFV69217.1"/>
    </source>
</evidence>
<gene>
    <name evidence="2" type="ORF">MNB_SV-10-134</name>
</gene>
<keyword evidence="1" id="KW-0472">Membrane</keyword>
<protein>
    <submittedName>
        <fullName evidence="2">Uncharacterized protein</fullName>
    </submittedName>
</protein>
<proteinExistence type="predicted"/>
<keyword evidence="1" id="KW-0812">Transmembrane</keyword>
<dbReference type="AlphaFoldDB" id="A0A1W1CU36"/>
<name>A0A1W1CU36_9ZZZZ</name>
<evidence type="ECO:0000256" key="1">
    <source>
        <dbReference type="SAM" id="Phobius"/>
    </source>
</evidence>
<keyword evidence="1" id="KW-1133">Transmembrane helix</keyword>
<feature type="transmembrane region" description="Helical" evidence="1">
    <location>
        <begin position="6"/>
        <end position="24"/>
    </location>
</feature>
<accession>A0A1W1CU36</accession>
<dbReference type="EMBL" id="FPHL01000058">
    <property type="protein sequence ID" value="SFV69217.1"/>
    <property type="molecule type" value="Genomic_DNA"/>
</dbReference>